<feature type="region of interest" description="Disordered" evidence="6">
    <location>
        <begin position="358"/>
        <end position="379"/>
    </location>
</feature>
<keyword evidence="3" id="KW-0547">Nucleotide-binding</keyword>
<reference evidence="10 11" key="1">
    <citation type="submission" date="2015-02" db="EMBL/GenBank/DDBJ databases">
        <authorList>
            <person name="Chooi Y.-H."/>
        </authorList>
    </citation>
    <scope>NUCLEOTIDE SEQUENCE [LARGE SCALE GENOMIC DNA]</scope>
    <source>
        <strain evidence="10">E3</strain>
    </source>
</reference>
<evidence type="ECO:0000256" key="6">
    <source>
        <dbReference type="SAM" id="MobiDB-lite"/>
    </source>
</evidence>
<dbReference type="OrthoDB" id="417954at2759"/>
<feature type="chain" id="PRO_5005192944" description="Protein kinase domain-containing protein" evidence="7">
    <location>
        <begin position="21"/>
        <end position="379"/>
    </location>
</feature>
<evidence type="ECO:0000256" key="5">
    <source>
        <dbReference type="ARBA" id="ARBA00022840"/>
    </source>
</evidence>
<keyword evidence="5" id="KW-0067">ATP-binding</keyword>
<keyword evidence="4" id="KW-0418">Kinase</keyword>
<evidence type="ECO:0008006" key="12">
    <source>
        <dbReference type="Google" id="ProtNLM"/>
    </source>
</evidence>
<dbReference type="Pfam" id="PF00069">
    <property type="entry name" value="Pkinase"/>
    <property type="match status" value="1"/>
</dbReference>
<evidence type="ECO:0000313" key="10">
    <source>
        <dbReference type="EMBL" id="CEO97141.1"/>
    </source>
</evidence>
<evidence type="ECO:0000256" key="4">
    <source>
        <dbReference type="ARBA" id="ARBA00022777"/>
    </source>
</evidence>
<evidence type="ECO:0000256" key="7">
    <source>
        <dbReference type="SAM" id="SignalP"/>
    </source>
</evidence>
<dbReference type="SMR" id="A0A0G4IPP6"/>
<evidence type="ECO:0000313" key="11">
    <source>
        <dbReference type="Proteomes" id="UP000039324"/>
    </source>
</evidence>
<dbReference type="GO" id="GO:0005524">
    <property type="term" value="F:ATP binding"/>
    <property type="evidence" value="ECO:0007669"/>
    <property type="project" value="UniProtKB-KW"/>
</dbReference>
<dbReference type="AlphaFoldDB" id="A0A0G4IPP6"/>
<gene>
    <name evidence="10" type="ORF">PBRA_005745</name>
</gene>
<proteinExistence type="predicted"/>
<dbReference type="InterPro" id="IPR011009">
    <property type="entry name" value="Kinase-like_dom_sf"/>
</dbReference>
<keyword evidence="2" id="KW-0808">Transferase</keyword>
<dbReference type="STRING" id="37360.A0A0G4IPP6"/>
<accession>A0A0G4IPP6</accession>
<feature type="signal peptide" evidence="7">
    <location>
        <begin position="1"/>
        <end position="20"/>
    </location>
</feature>
<evidence type="ECO:0000259" key="8">
    <source>
        <dbReference type="PROSITE" id="PS50011"/>
    </source>
</evidence>
<keyword evidence="1" id="KW-0723">Serine/threonine-protein kinase</keyword>
<evidence type="ECO:0000259" key="9">
    <source>
        <dbReference type="PROSITE" id="PS51285"/>
    </source>
</evidence>
<keyword evidence="11" id="KW-1185">Reference proteome</keyword>
<feature type="domain" description="AGC-kinase C-terminal" evidence="9">
    <location>
        <begin position="323"/>
        <end position="379"/>
    </location>
</feature>
<dbReference type="EMBL" id="CDSF01000078">
    <property type="protein sequence ID" value="CEO97141.1"/>
    <property type="molecule type" value="Genomic_DNA"/>
</dbReference>
<feature type="domain" description="Protein kinase" evidence="8">
    <location>
        <begin position="41"/>
        <end position="322"/>
    </location>
</feature>
<dbReference type="Gene3D" id="1.10.510.10">
    <property type="entry name" value="Transferase(Phosphotransferase) domain 1"/>
    <property type="match status" value="1"/>
</dbReference>
<dbReference type="SMART" id="SM00220">
    <property type="entry name" value="S_TKc"/>
    <property type="match status" value="1"/>
</dbReference>
<evidence type="ECO:0000256" key="1">
    <source>
        <dbReference type="ARBA" id="ARBA00022527"/>
    </source>
</evidence>
<name>A0A0G4IPP6_PLABS</name>
<evidence type="ECO:0000256" key="3">
    <source>
        <dbReference type="ARBA" id="ARBA00022741"/>
    </source>
</evidence>
<dbReference type="PROSITE" id="PS51285">
    <property type="entry name" value="AGC_KINASE_CTER"/>
    <property type="match status" value="1"/>
</dbReference>
<dbReference type="Gene3D" id="3.30.200.20">
    <property type="entry name" value="Phosphorylase Kinase, domain 1"/>
    <property type="match status" value="1"/>
</dbReference>
<dbReference type="PROSITE" id="PS50011">
    <property type="entry name" value="PROTEIN_KINASE_DOM"/>
    <property type="match status" value="1"/>
</dbReference>
<sequence length="379" mass="42674">MLIVIATAIVAVAIAALGAAQPGTTPPPPMPCRLEDFETLFPLREYKGHYIVNLVRHKATNVPYALKKGCKWIAKESDPNHVRLSFADRDALLLHLRGTPGVVRAFCTMQDADYACILMEYLPGGNLYVRCPSFPTTAPEHLVKFYVASTVLVLEKVHQKGMFYSLLNPENVFVDAKGYIRIVDFSTSRFFPRGHKLCFFQGKLEFASPEMVKTLGALEYFQGIGLPRRYAGYDQISDIWALGIFVCALFVGTTPFAIHDIQYESPEQWAAVVACAILSTPEPDIPVPSALPPLAQNFVRSLLRHSPRKRPKFDQIKTHAWFRGFDWGALAAGIMKAPYEPARHLSGPFDRMNFMQVRHPRHPVPPPPRPKRNRAWDDF</sequence>
<dbReference type="InterPro" id="IPR000961">
    <property type="entry name" value="AGC-kinase_C"/>
</dbReference>
<dbReference type="Proteomes" id="UP000039324">
    <property type="component" value="Unassembled WGS sequence"/>
</dbReference>
<dbReference type="PANTHER" id="PTHR24353">
    <property type="entry name" value="CYCLIC NUCLEOTIDE-DEPENDENT PROTEIN KINASE"/>
    <property type="match status" value="1"/>
</dbReference>
<evidence type="ECO:0000256" key="2">
    <source>
        <dbReference type="ARBA" id="ARBA00022679"/>
    </source>
</evidence>
<organism evidence="10 11">
    <name type="scientific">Plasmodiophora brassicae</name>
    <name type="common">Clubroot disease agent</name>
    <dbReference type="NCBI Taxonomy" id="37360"/>
    <lineage>
        <taxon>Eukaryota</taxon>
        <taxon>Sar</taxon>
        <taxon>Rhizaria</taxon>
        <taxon>Endomyxa</taxon>
        <taxon>Phytomyxea</taxon>
        <taxon>Plasmodiophorida</taxon>
        <taxon>Plasmodiophoridae</taxon>
        <taxon>Plasmodiophora</taxon>
    </lineage>
</organism>
<dbReference type="InterPro" id="IPR000719">
    <property type="entry name" value="Prot_kinase_dom"/>
</dbReference>
<dbReference type="GO" id="GO:0004674">
    <property type="term" value="F:protein serine/threonine kinase activity"/>
    <property type="evidence" value="ECO:0007669"/>
    <property type="project" value="UniProtKB-KW"/>
</dbReference>
<keyword evidence="7" id="KW-0732">Signal</keyword>
<dbReference type="SUPFAM" id="SSF56112">
    <property type="entry name" value="Protein kinase-like (PK-like)"/>
    <property type="match status" value="1"/>
</dbReference>
<protein>
    <recommendedName>
        <fullName evidence="12">Protein kinase domain-containing protein</fullName>
    </recommendedName>
</protein>